<reference evidence="3" key="1">
    <citation type="journal article" date="2017" name="bioRxiv">
        <title>Conservation of a gene cluster reveals novel cercosporin biosynthetic mechanisms and extends production to the genus Colletotrichum.</title>
        <authorList>
            <person name="de Jonge R."/>
            <person name="Ebert M.K."/>
            <person name="Huitt-Roehl C.R."/>
            <person name="Pal P."/>
            <person name="Suttle J.C."/>
            <person name="Spanner R.E."/>
            <person name="Neubauer J.D."/>
            <person name="Jurick W.M.II."/>
            <person name="Stott K.A."/>
            <person name="Secor G.A."/>
            <person name="Thomma B.P.H.J."/>
            <person name="Van de Peer Y."/>
            <person name="Townsend C.A."/>
            <person name="Bolton M.D."/>
        </authorList>
    </citation>
    <scope>NUCLEOTIDE SEQUENCE [LARGE SCALE GENOMIC DNA]</scope>
    <source>
        <strain evidence="3">CBS538.71</strain>
    </source>
</reference>
<protein>
    <submittedName>
        <fullName evidence="2">Uncharacterized protein</fullName>
    </submittedName>
</protein>
<feature type="region of interest" description="Disordered" evidence="1">
    <location>
        <begin position="270"/>
        <end position="366"/>
    </location>
</feature>
<keyword evidence="3" id="KW-1185">Reference proteome</keyword>
<dbReference type="AlphaFoldDB" id="A0A2S6CHX3"/>
<comment type="caution">
    <text evidence="2">The sequence shown here is derived from an EMBL/GenBank/DDBJ whole genome shotgun (WGS) entry which is preliminary data.</text>
</comment>
<name>A0A2S6CHX3_9PEZI</name>
<dbReference type="Proteomes" id="UP000237631">
    <property type="component" value="Unassembled WGS sequence"/>
</dbReference>
<feature type="region of interest" description="Disordered" evidence="1">
    <location>
        <begin position="1"/>
        <end position="224"/>
    </location>
</feature>
<dbReference type="OrthoDB" id="10315103at2759"/>
<feature type="compositionally biased region" description="Basic and acidic residues" evidence="1">
    <location>
        <begin position="157"/>
        <end position="186"/>
    </location>
</feature>
<accession>A0A2S6CHX3</accession>
<feature type="compositionally biased region" description="Polar residues" evidence="1">
    <location>
        <begin position="40"/>
        <end position="63"/>
    </location>
</feature>
<organism evidence="2 3">
    <name type="scientific">Cercospora berteroae</name>
    <dbReference type="NCBI Taxonomy" id="357750"/>
    <lineage>
        <taxon>Eukaryota</taxon>
        <taxon>Fungi</taxon>
        <taxon>Dikarya</taxon>
        <taxon>Ascomycota</taxon>
        <taxon>Pezizomycotina</taxon>
        <taxon>Dothideomycetes</taxon>
        <taxon>Dothideomycetidae</taxon>
        <taxon>Mycosphaerellales</taxon>
        <taxon>Mycosphaerellaceae</taxon>
        <taxon>Cercospora</taxon>
    </lineage>
</organism>
<evidence type="ECO:0000256" key="1">
    <source>
        <dbReference type="SAM" id="MobiDB-lite"/>
    </source>
</evidence>
<sequence>MRRTAQTPAWPGTLNPSRLPSPQDPVGRKREHTPRHDSRQWSVGSSKSRQTSLQGGTSGQKEQIPSPSSPYGRRRSCKFLSESPPGTSSSQSNSFHPQSGAALGGKALPKSTGTPPREASLPGSHTPESNDRDQNTQRELHVQEKPEKRQPHNNRGHGHEIEQSKRPEEQTGGKDGSTLREHDIKLSESAPGPDFMQLTSSDSDSDEHIAGASGMPKKARVDAHASTPHVVMPKFQPAEFVNLNTPCVSPSKGSELDNAFQSVRQSHRALNEALNSVSKHKTGPGPARNENFGPILDRTNGQRVPTLDPLAGQEPRRPSWARVGHHGIKSWEKPKGGAQTAEARRNVDSRPKKDFSPRSSSTAVDGIAERAASRNYGASPQMNALIDEVEAGIQETRKVSENSTMSTWRDAAIDAVLRKSVEAETANDLPPPIPRKSSRQNLRASVIEHLQRNAEGSSHLKEETEDELGVARMQTLRRNQAALIDTTSPAQDSIANDQRYVRRARGKEPAMSNRLHHRNSMLPSLQTRFVEHLPENEDKLRRLGLVVGRKRRGSAWFQSLRRKAK</sequence>
<proteinExistence type="predicted"/>
<evidence type="ECO:0000313" key="2">
    <source>
        <dbReference type="EMBL" id="PPJ59325.1"/>
    </source>
</evidence>
<dbReference type="EMBL" id="PNEN01000395">
    <property type="protein sequence ID" value="PPJ59325.1"/>
    <property type="molecule type" value="Genomic_DNA"/>
</dbReference>
<evidence type="ECO:0000313" key="3">
    <source>
        <dbReference type="Proteomes" id="UP000237631"/>
    </source>
</evidence>
<feature type="compositionally biased region" description="Basic and acidic residues" evidence="1">
    <location>
        <begin position="128"/>
        <end position="150"/>
    </location>
</feature>
<feature type="compositionally biased region" description="Basic and acidic residues" evidence="1">
    <location>
        <begin position="342"/>
        <end position="356"/>
    </location>
</feature>
<gene>
    <name evidence="2" type="ORF">CBER1_05765</name>
</gene>
<feature type="compositionally biased region" description="Low complexity" evidence="1">
    <location>
        <begin position="81"/>
        <end position="99"/>
    </location>
</feature>